<dbReference type="Proteomes" id="UP000501421">
    <property type="component" value="Chromosome"/>
</dbReference>
<dbReference type="InterPro" id="IPR039072">
    <property type="entry name" value="ATP_synth_I_Bacilli"/>
</dbReference>
<dbReference type="PANTHER" id="PTHR40035">
    <property type="entry name" value="ATP SYNTHASE PROTEIN I"/>
    <property type="match status" value="1"/>
</dbReference>
<keyword evidence="4 6" id="KW-1133">Transmembrane helix</keyword>
<dbReference type="EMBL" id="AP022557">
    <property type="protein sequence ID" value="BBW97875.1"/>
    <property type="molecule type" value="Genomic_DNA"/>
</dbReference>
<evidence type="ECO:0000256" key="3">
    <source>
        <dbReference type="ARBA" id="ARBA00022692"/>
    </source>
</evidence>
<evidence type="ECO:0000256" key="2">
    <source>
        <dbReference type="ARBA" id="ARBA00022475"/>
    </source>
</evidence>
<comment type="subcellular location">
    <subcellularLocation>
        <location evidence="1">Cell membrane</location>
        <topology evidence="1">Multi-pass membrane protein</topology>
    </subcellularLocation>
</comment>
<keyword evidence="8" id="KW-1185">Reference proteome</keyword>
<dbReference type="Pfam" id="PF03899">
    <property type="entry name" value="ATP-synt_I"/>
    <property type="match status" value="1"/>
</dbReference>
<proteinExistence type="predicted"/>
<reference evidence="8" key="1">
    <citation type="journal article" date="2020" name="Microbiol. Resour. Announc.">
        <title>Complete Genome Sequence of Geobacillus sp. Strain E55-1, Isolated from Mine Geyser in Japan.</title>
        <authorList>
            <person name="Miyazaki K."/>
            <person name="Hase E."/>
            <person name="Tokito N."/>
        </authorList>
    </citation>
    <scope>NUCLEOTIDE SEQUENCE [LARGE SCALE GENOMIC DNA]</scope>
    <source>
        <strain evidence="8">E55-1</strain>
    </source>
</reference>
<dbReference type="GO" id="GO:0005886">
    <property type="term" value="C:plasma membrane"/>
    <property type="evidence" value="ECO:0007669"/>
    <property type="project" value="UniProtKB-SubCell"/>
</dbReference>
<keyword evidence="5 6" id="KW-0472">Membrane</keyword>
<name>A0A679FTB2_9BACL</name>
<feature type="transmembrane region" description="Helical" evidence="6">
    <location>
        <begin position="98"/>
        <end position="117"/>
    </location>
</feature>
<keyword evidence="2" id="KW-1003">Cell membrane</keyword>
<protein>
    <submittedName>
        <fullName evidence="7">ATP synthase protein I</fullName>
    </submittedName>
</protein>
<evidence type="ECO:0000256" key="5">
    <source>
        <dbReference type="ARBA" id="ARBA00023136"/>
    </source>
</evidence>
<dbReference type="PANTHER" id="PTHR40035:SF1">
    <property type="entry name" value="ATP SYNTHASE PROTEIN I"/>
    <property type="match status" value="1"/>
</dbReference>
<evidence type="ECO:0000313" key="8">
    <source>
        <dbReference type="Proteomes" id="UP000501421"/>
    </source>
</evidence>
<accession>A0A679FTB2</accession>
<feature type="transmembrane region" description="Helical" evidence="6">
    <location>
        <begin position="12"/>
        <end position="29"/>
    </location>
</feature>
<evidence type="ECO:0000256" key="4">
    <source>
        <dbReference type="ARBA" id="ARBA00022989"/>
    </source>
</evidence>
<dbReference type="InterPro" id="IPR005598">
    <property type="entry name" value="ATP_synth_I"/>
</dbReference>
<sequence length="135" mass="15517">MDHFRAMRLRHVKYILYLLAIYTLGFGWTPYKTTFLSLILGTSIGLLIIWNLSWKIEKFGQAVTARKKVRTLGTLTRFSLAALAAVIAWAYPRYFAPVPTIVGLMTSYLVIVIDFLFHKWKHDKPHESEVNDDGA</sequence>
<feature type="transmembrane region" description="Helical" evidence="6">
    <location>
        <begin position="75"/>
        <end position="92"/>
    </location>
</feature>
<evidence type="ECO:0000256" key="6">
    <source>
        <dbReference type="SAM" id="Phobius"/>
    </source>
</evidence>
<gene>
    <name evidence="7" type="primary">atpI</name>
    <name evidence="7" type="ORF">GsuE55_27080</name>
</gene>
<organism evidence="7 8">
    <name type="scientific">Geobacillus subterraneus</name>
    <dbReference type="NCBI Taxonomy" id="129338"/>
    <lineage>
        <taxon>Bacteria</taxon>
        <taxon>Bacillati</taxon>
        <taxon>Bacillota</taxon>
        <taxon>Bacilli</taxon>
        <taxon>Bacillales</taxon>
        <taxon>Anoxybacillaceae</taxon>
        <taxon>Geobacillus</taxon>
    </lineage>
</organism>
<dbReference type="RefSeq" id="WP_051962586.1">
    <property type="nucleotide sequence ID" value="NZ_AP022557.1"/>
</dbReference>
<feature type="transmembrane region" description="Helical" evidence="6">
    <location>
        <begin position="35"/>
        <end position="54"/>
    </location>
</feature>
<dbReference type="AlphaFoldDB" id="A0A679FTB2"/>
<evidence type="ECO:0000256" key="1">
    <source>
        <dbReference type="ARBA" id="ARBA00004651"/>
    </source>
</evidence>
<keyword evidence="3 6" id="KW-0812">Transmembrane</keyword>
<evidence type="ECO:0000313" key="7">
    <source>
        <dbReference type="EMBL" id="BBW97875.1"/>
    </source>
</evidence>